<dbReference type="Proteomes" id="UP001383192">
    <property type="component" value="Unassembled WGS sequence"/>
</dbReference>
<protein>
    <submittedName>
        <fullName evidence="2">Uncharacterized protein</fullName>
    </submittedName>
</protein>
<organism evidence="2 3">
    <name type="scientific">Paramarasmius palmivorus</name>
    <dbReference type="NCBI Taxonomy" id="297713"/>
    <lineage>
        <taxon>Eukaryota</taxon>
        <taxon>Fungi</taxon>
        <taxon>Dikarya</taxon>
        <taxon>Basidiomycota</taxon>
        <taxon>Agaricomycotina</taxon>
        <taxon>Agaricomycetes</taxon>
        <taxon>Agaricomycetidae</taxon>
        <taxon>Agaricales</taxon>
        <taxon>Marasmiineae</taxon>
        <taxon>Marasmiaceae</taxon>
        <taxon>Paramarasmius</taxon>
    </lineage>
</organism>
<gene>
    <name evidence="2" type="ORF">VNI00_018071</name>
</gene>
<keyword evidence="3" id="KW-1185">Reference proteome</keyword>
<evidence type="ECO:0000256" key="1">
    <source>
        <dbReference type="SAM" id="MobiDB-lite"/>
    </source>
</evidence>
<dbReference type="AlphaFoldDB" id="A0AAW0B0E1"/>
<dbReference type="EMBL" id="JAYKXP010000208">
    <property type="protein sequence ID" value="KAK7019416.1"/>
    <property type="molecule type" value="Genomic_DNA"/>
</dbReference>
<feature type="compositionally biased region" description="Polar residues" evidence="1">
    <location>
        <begin position="114"/>
        <end position="143"/>
    </location>
</feature>
<evidence type="ECO:0000313" key="3">
    <source>
        <dbReference type="Proteomes" id="UP001383192"/>
    </source>
</evidence>
<reference evidence="2 3" key="1">
    <citation type="submission" date="2024-01" db="EMBL/GenBank/DDBJ databases">
        <title>A draft genome for a cacao thread blight-causing isolate of Paramarasmius palmivorus.</title>
        <authorList>
            <person name="Baruah I.K."/>
            <person name="Bukari Y."/>
            <person name="Amoako-Attah I."/>
            <person name="Meinhardt L.W."/>
            <person name="Bailey B.A."/>
            <person name="Cohen S.P."/>
        </authorList>
    </citation>
    <scope>NUCLEOTIDE SEQUENCE [LARGE SCALE GENOMIC DNA]</scope>
    <source>
        <strain evidence="2 3">GH-12</strain>
    </source>
</reference>
<feature type="compositionally biased region" description="Basic residues" evidence="1">
    <location>
        <begin position="53"/>
        <end position="63"/>
    </location>
</feature>
<proteinExistence type="predicted"/>
<sequence length="550" mass="59504">MVDSLRRPASRQLSSKARHARDGVSLLDRLDNLSADEPSSEEERLSDESYNAKAKRRNRRAVRPVKNSRLANGGSGRDGASVTPFGDDVLPAAETIGVATDLRSITDSEDELPSPSTIFSSTATRASSGTLSSISNGNPSQAVGSACRGGDQAGEGAVPVCLSSAHKGDSRLLDLDPVDLSPAADAEPPLSQLTGGSAGLVKSVFRRAASEVFSSAISLLDDEAMSVGEDELDEDPESTVSPLLSADCIHPDLQALYASMGWLSGLRRSQFIGYPNTERMFDDFSAVSFGGLLDKLRTRVRSKLLRSMVFVEYRDFKNPTRVPLTNFVRSWECVRVPHSEGQRNAVFVLTGVSTQSFVGQGREIGQSCVKQLYVRPLENDWEILQSNIGSFFNDSQLHAPGRRSALVFQTKRQGWVKQSDRDKDSDSLAAAPYSAASKFSGARTPKTVPDSAVSVVSGNVLERGSPAYRSFDDGIPLYDGRTKPGTKGFQFGSRDWESYSELPSYPFPEVEENSLVTVAFTLTGFRGNSSVHHTVHFNALFAIVLGKVDD</sequence>
<name>A0AAW0B0E1_9AGAR</name>
<feature type="region of interest" description="Disordered" evidence="1">
    <location>
        <begin position="106"/>
        <end position="148"/>
    </location>
</feature>
<feature type="region of interest" description="Disordered" evidence="1">
    <location>
        <begin position="1"/>
        <end position="86"/>
    </location>
</feature>
<evidence type="ECO:0000313" key="2">
    <source>
        <dbReference type="EMBL" id="KAK7019416.1"/>
    </source>
</evidence>
<accession>A0AAW0B0E1</accession>
<comment type="caution">
    <text evidence="2">The sequence shown here is derived from an EMBL/GenBank/DDBJ whole genome shotgun (WGS) entry which is preliminary data.</text>
</comment>